<comment type="caution">
    <text evidence="5">The sequence shown here is derived from an EMBL/GenBank/DDBJ whole genome shotgun (WGS) entry which is preliminary data.</text>
</comment>
<feature type="region of interest" description="Disordered" evidence="3">
    <location>
        <begin position="110"/>
        <end position="154"/>
    </location>
</feature>
<dbReference type="InterPro" id="IPR022003">
    <property type="entry name" value="RST"/>
</dbReference>
<proteinExistence type="predicted"/>
<reference evidence="5 6" key="1">
    <citation type="submission" date="2022-12" db="EMBL/GenBank/DDBJ databases">
        <title>Chromosome-scale assembly of the Ensete ventricosum genome.</title>
        <authorList>
            <person name="Dussert Y."/>
            <person name="Stocks J."/>
            <person name="Wendawek A."/>
            <person name="Woldeyes F."/>
            <person name="Nichols R.A."/>
            <person name="Borrell J.S."/>
        </authorList>
    </citation>
    <scope>NUCLEOTIDE SEQUENCE [LARGE SCALE GENOMIC DNA]</scope>
    <source>
        <strain evidence="6">cv. Maze</strain>
        <tissue evidence="5">Seeds</tissue>
    </source>
</reference>
<feature type="compositionally biased region" description="Polar residues" evidence="3">
    <location>
        <begin position="123"/>
        <end position="133"/>
    </location>
</feature>
<dbReference type="AlphaFoldDB" id="A0AAX5NCX0"/>
<keyword evidence="6" id="KW-1185">Reference proteome</keyword>
<evidence type="ECO:0000259" key="4">
    <source>
        <dbReference type="Pfam" id="PF12174"/>
    </source>
</evidence>
<dbReference type="GO" id="GO:0005634">
    <property type="term" value="C:nucleus"/>
    <property type="evidence" value="ECO:0007669"/>
    <property type="project" value="UniProtKB-SubCell"/>
</dbReference>
<comment type="subcellular location">
    <subcellularLocation>
        <location evidence="1">Nucleus</location>
    </subcellularLocation>
</comment>
<evidence type="ECO:0000313" key="5">
    <source>
        <dbReference type="EMBL" id="KAJ8455619.1"/>
    </source>
</evidence>
<evidence type="ECO:0000313" key="6">
    <source>
        <dbReference type="Proteomes" id="UP001222027"/>
    </source>
</evidence>
<protein>
    <recommendedName>
        <fullName evidence="4">RST domain-containing protein</fullName>
    </recommendedName>
</protein>
<dbReference type="Pfam" id="PF12174">
    <property type="entry name" value="RST"/>
    <property type="match status" value="1"/>
</dbReference>
<organism evidence="5 6">
    <name type="scientific">Ensete ventricosum</name>
    <name type="common">Abyssinian banana</name>
    <name type="synonym">Musa ensete</name>
    <dbReference type="NCBI Taxonomy" id="4639"/>
    <lineage>
        <taxon>Eukaryota</taxon>
        <taxon>Viridiplantae</taxon>
        <taxon>Streptophyta</taxon>
        <taxon>Embryophyta</taxon>
        <taxon>Tracheophyta</taxon>
        <taxon>Spermatophyta</taxon>
        <taxon>Magnoliopsida</taxon>
        <taxon>Liliopsida</taxon>
        <taxon>Zingiberales</taxon>
        <taxon>Musaceae</taxon>
        <taxon>Ensete</taxon>
    </lineage>
</organism>
<evidence type="ECO:0000256" key="2">
    <source>
        <dbReference type="ARBA" id="ARBA00023242"/>
    </source>
</evidence>
<accession>A0AAX5NCX0</accession>
<feature type="domain" description="RST" evidence="4">
    <location>
        <begin position="47"/>
        <end position="83"/>
    </location>
</feature>
<gene>
    <name evidence="5" type="ORF">OPV22_035104</name>
</gene>
<dbReference type="EMBL" id="JAQQAF010000027">
    <property type="protein sequence ID" value="KAJ8455619.1"/>
    <property type="molecule type" value="Genomic_DNA"/>
</dbReference>
<evidence type="ECO:0000256" key="1">
    <source>
        <dbReference type="ARBA" id="ARBA00004123"/>
    </source>
</evidence>
<name>A0AAX5NCX0_ENSVE</name>
<keyword evidence="2" id="KW-0539">Nucleus</keyword>
<sequence length="189" mass="21186">MYAFWRSWSDGYKGGWDLVIVKLTSTAVSSARLSINITISQKVGCQIKCYLTRKKRKISRSDLVKSLKQIIGDKLLLSTILRLEHDDTCSTLAEFIQWLVNLVNCRRGAGPTSLSQSPPPKPQTQRDLATTTPHHPRSYPVKAGGGPEEGSLEPHTPVEVVQWFHLQSDVDVLVHLICDKKGAYSIYNR</sequence>
<dbReference type="Proteomes" id="UP001222027">
    <property type="component" value="Unassembled WGS sequence"/>
</dbReference>
<evidence type="ECO:0000256" key="3">
    <source>
        <dbReference type="SAM" id="MobiDB-lite"/>
    </source>
</evidence>